<sequence>MNRPDPLRAGREPGGRPELATALRVFPLVLLAVGVGLTVGIQEADLSPRDVLLILGLGGALATYRVVLAARPVSVPVRQVGFWITLPLVAALVFVAPMFALYALASFVEAVLLFAGLAEWLADAATSAICVLAVTGSAGTTPSSWATRAALFALFLVTARLVRRVLRSVVPSDS</sequence>
<reference evidence="2 3" key="1">
    <citation type="submission" date="2018-02" db="EMBL/GenBank/DDBJ databases">
        <authorList>
            <person name="Cohen D.B."/>
            <person name="Kent A.D."/>
        </authorList>
    </citation>
    <scope>NUCLEOTIDE SEQUENCE [LARGE SCALE GENOMIC DNA]</scope>
    <source>
        <strain evidence="2">1</strain>
    </source>
</reference>
<feature type="transmembrane region" description="Helical" evidence="1">
    <location>
        <begin position="82"/>
        <end position="104"/>
    </location>
</feature>
<name>A0A2N9JJP8_9ACTN</name>
<keyword evidence="1" id="KW-0812">Transmembrane</keyword>
<dbReference type="RefSeq" id="WP_105186460.1">
    <property type="nucleotide sequence ID" value="NZ_BAAAGO010000029.1"/>
</dbReference>
<dbReference type="Proteomes" id="UP000238164">
    <property type="component" value="Chromosome 1"/>
</dbReference>
<dbReference type="KEGG" id="mgg:MPLG2_2772"/>
<gene>
    <name evidence="2" type="ORF">MPLG2_2772</name>
</gene>
<organism evidence="2 3">
    <name type="scientific">Micropruina glycogenica</name>
    <dbReference type="NCBI Taxonomy" id="75385"/>
    <lineage>
        <taxon>Bacteria</taxon>
        <taxon>Bacillati</taxon>
        <taxon>Actinomycetota</taxon>
        <taxon>Actinomycetes</taxon>
        <taxon>Propionibacteriales</taxon>
        <taxon>Nocardioidaceae</taxon>
        <taxon>Micropruina</taxon>
    </lineage>
</organism>
<accession>A0A2N9JJP8</accession>
<evidence type="ECO:0000256" key="1">
    <source>
        <dbReference type="SAM" id="Phobius"/>
    </source>
</evidence>
<dbReference type="EMBL" id="LT985188">
    <property type="protein sequence ID" value="SPD87802.1"/>
    <property type="molecule type" value="Genomic_DNA"/>
</dbReference>
<feature type="transmembrane region" description="Helical" evidence="1">
    <location>
        <begin position="145"/>
        <end position="162"/>
    </location>
</feature>
<evidence type="ECO:0000313" key="3">
    <source>
        <dbReference type="Proteomes" id="UP000238164"/>
    </source>
</evidence>
<keyword evidence="1" id="KW-1133">Transmembrane helix</keyword>
<feature type="transmembrane region" description="Helical" evidence="1">
    <location>
        <begin position="51"/>
        <end position="70"/>
    </location>
</feature>
<keyword evidence="3" id="KW-1185">Reference proteome</keyword>
<feature type="transmembrane region" description="Helical" evidence="1">
    <location>
        <begin position="20"/>
        <end position="39"/>
    </location>
</feature>
<dbReference type="AlphaFoldDB" id="A0A2N9JJP8"/>
<protein>
    <submittedName>
        <fullName evidence="2">Uncharacterized protein</fullName>
    </submittedName>
</protein>
<proteinExistence type="predicted"/>
<evidence type="ECO:0000313" key="2">
    <source>
        <dbReference type="EMBL" id="SPD87802.1"/>
    </source>
</evidence>
<keyword evidence="1" id="KW-0472">Membrane</keyword>